<evidence type="ECO:0000256" key="2">
    <source>
        <dbReference type="SAM" id="SignalP"/>
    </source>
</evidence>
<feature type="chain" id="PRO_5039907839" evidence="2">
    <location>
        <begin position="19"/>
        <end position="685"/>
    </location>
</feature>
<organism evidence="3 4">
    <name type="scientific">Nitzschia inconspicua</name>
    <dbReference type="NCBI Taxonomy" id="303405"/>
    <lineage>
        <taxon>Eukaryota</taxon>
        <taxon>Sar</taxon>
        <taxon>Stramenopiles</taxon>
        <taxon>Ochrophyta</taxon>
        <taxon>Bacillariophyta</taxon>
        <taxon>Bacillariophyceae</taxon>
        <taxon>Bacillariophycidae</taxon>
        <taxon>Bacillariales</taxon>
        <taxon>Bacillariaceae</taxon>
        <taxon>Nitzschia</taxon>
    </lineage>
</organism>
<proteinExistence type="predicted"/>
<reference evidence="3" key="1">
    <citation type="journal article" date="2021" name="Sci. Rep.">
        <title>Diploid genomic architecture of Nitzschia inconspicua, an elite biomass production diatom.</title>
        <authorList>
            <person name="Oliver A."/>
            <person name="Podell S."/>
            <person name="Pinowska A."/>
            <person name="Traller J.C."/>
            <person name="Smith S.R."/>
            <person name="McClure R."/>
            <person name="Beliaev A."/>
            <person name="Bohutskyi P."/>
            <person name="Hill E.A."/>
            <person name="Rabines A."/>
            <person name="Zheng H."/>
            <person name="Allen L.Z."/>
            <person name="Kuo A."/>
            <person name="Grigoriev I.V."/>
            <person name="Allen A.E."/>
            <person name="Hazlebeck D."/>
            <person name="Allen E.E."/>
        </authorList>
    </citation>
    <scope>NUCLEOTIDE SEQUENCE</scope>
    <source>
        <strain evidence="3">Hildebrandi</strain>
    </source>
</reference>
<evidence type="ECO:0000313" key="4">
    <source>
        <dbReference type="Proteomes" id="UP000693970"/>
    </source>
</evidence>
<gene>
    <name evidence="3" type="ORF">IV203_003152</name>
</gene>
<evidence type="ECO:0000313" key="3">
    <source>
        <dbReference type="EMBL" id="KAG7353797.1"/>
    </source>
</evidence>
<protein>
    <submittedName>
        <fullName evidence="3">Uncharacterized protein</fullName>
    </submittedName>
</protein>
<evidence type="ECO:0000256" key="1">
    <source>
        <dbReference type="SAM" id="MobiDB-lite"/>
    </source>
</evidence>
<reference evidence="3" key="2">
    <citation type="submission" date="2021-04" db="EMBL/GenBank/DDBJ databases">
        <authorList>
            <person name="Podell S."/>
        </authorList>
    </citation>
    <scope>NUCLEOTIDE SEQUENCE</scope>
    <source>
        <strain evidence="3">Hildebrandi</strain>
    </source>
</reference>
<dbReference type="AlphaFoldDB" id="A0A9K3L1R9"/>
<accession>A0A9K3L1R9</accession>
<feature type="signal peptide" evidence="2">
    <location>
        <begin position="1"/>
        <end position="18"/>
    </location>
</feature>
<keyword evidence="4" id="KW-1185">Reference proteome</keyword>
<name>A0A9K3L1R9_9STRA</name>
<comment type="caution">
    <text evidence="3">The sequence shown here is derived from an EMBL/GenBank/DDBJ whole genome shotgun (WGS) entry which is preliminary data.</text>
</comment>
<dbReference type="EMBL" id="JAGRRH010000016">
    <property type="protein sequence ID" value="KAG7353797.1"/>
    <property type="molecule type" value="Genomic_DNA"/>
</dbReference>
<dbReference type="OrthoDB" id="41001at2759"/>
<feature type="region of interest" description="Disordered" evidence="1">
    <location>
        <begin position="596"/>
        <end position="617"/>
    </location>
</feature>
<feature type="compositionally biased region" description="Polar residues" evidence="1">
    <location>
        <begin position="604"/>
        <end position="614"/>
    </location>
</feature>
<keyword evidence="2" id="KW-0732">Signal</keyword>
<sequence length="685" mass="75640">MGWAHKAILSSLLAATTGSFVAEALTNVHSTCRSYANPRTFQFSMRLYDNKENSNRDEEAWDAYVDYDAEWPQGSGGKKGLSSSSSIPDPTTAWDALPNMPAELDSEKLGIDLKLEPLTQEQAQQLQEDASQVINDAIDAGIQDIERMRSRMNREIEASKRAMQLASDLEAKQQQEQLLNKIDKLTSSFLSSNEQERKSTQLAAAANRAMEGTGRGLEMGTWGVLNGRSVVAGDTAVASPSLLGSVVNAVQKQGRPQQKSNAVDTFAQQNRILVIADTKQDSLAKQLLPVLVELFESKETQENIPGLQVDVLAPTANMPLGGNNAACVIVFCTSISQSSSLNAILDRLLRKTLQANNQVGTPPTQLVGISTLGTERSDKFPYSMQNLMGGKLDTRRQIEEVLINTVRNRVTEPPLDFTLIKMKGDKFSPRGGDAFLEIAPGDVLDDPTSLETAAQTILQAVAYQPAARNSTLSVSGCMTLSENRDKDVEYDIWQELFLPLDGPEVWRSDTLYSSSNADDPKLKDLYNLLVEYLKEWGDMLASSGKGLTTPIQCSHGFLYETRTMLQPRTILKQDGLQLLFLPTATGKYYMNREEEMARDKERNGTGSSGRTTQALPVRRKVAQEGGIDLAVEVVKLPQQGDCYLRVRARRCNYAEDAIIKELSEATIVKRLEDAMNVWKKEQQLQ</sequence>
<dbReference type="Proteomes" id="UP000693970">
    <property type="component" value="Unassembled WGS sequence"/>
</dbReference>